<proteinExistence type="predicted"/>
<dbReference type="EMBL" id="CAEZTD010000196">
    <property type="protein sequence ID" value="CAB4576185.1"/>
    <property type="molecule type" value="Genomic_DNA"/>
</dbReference>
<dbReference type="AlphaFoldDB" id="A0A6J6ELF2"/>
<name>A0A6J6ELF2_9ZZZZ</name>
<evidence type="ECO:0000313" key="1">
    <source>
        <dbReference type="EMBL" id="CAB4576185.1"/>
    </source>
</evidence>
<accession>A0A6J6ELF2</accession>
<sequence>MVSELWTSKPIGKAPYFSWSARVFAVSWVKPPLICGFPSVMTAFVAGAEITFPSSTMAN</sequence>
<reference evidence="1" key="1">
    <citation type="submission" date="2020-05" db="EMBL/GenBank/DDBJ databases">
        <authorList>
            <person name="Chiriac C."/>
            <person name="Salcher M."/>
            <person name="Ghai R."/>
            <person name="Kavagutti S V."/>
        </authorList>
    </citation>
    <scope>NUCLEOTIDE SEQUENCE</scope>
</reference>
<protein>
    <submittedName>
        <fullName evidence="1">Unannotated protein</fullName>
    </submittedName>
</protein>
<organism evidence="1">
    <name type="scientific">freshwater metagenome</name>
    <dbReference type="NCBI Taxonomy" id="449393"/>
    <lineage>
        <taxon>unclassified sequences</taxon>
        <taxon>metagenomes</taxon>
        <taxon>ecological metagenomes</taxon>
    </lineage>
</organism>
<gene>
    <name evidence="1" type="ORF">UFOPK1591_01579</name>
</gene>